<dbReference type="InterPro" id="IPR011766">
    <property type="entry name" value="TPP_enzyme_TPP-bd"/>
</dbReference>
<dbReference type="SUPFAM" id="SSF53323">
    <property type="entry name" value="Pyruvate-ferredoxin oxidoreductase, PFOR, domain III"/>
    <property type="match status" value="1"/>
</dbReference>
<dbReference type="GO" id="GO:0030976">
    <property type="term" value="F:thiamine pyrophosphate binding"/>
    <property type="evidence" value="ECO:0007669"/>
    <property type="project" value="InterPro"/>
</dbReference>
<evidence type="ECO:0000313" key="11">
    <source>
        <dbReference type="EMBL" id="ERK55678.1"/>
    </source>
</evidence>
<comment type="similarity">
    <text evidence="1">Belongs to the pyruvate:ferredoxin/flavodoxin oxidoreductase family.</text>
</comment>
<dbReference type="Gene3D" id="3.30.70.20">
    <property type="match status" value="1"/>
</dbReference>
<evidence type="ECO:0000256" key="1">
    <source>
        <dbReference type="ARBA" id="ARBA00009032"/>
    </source>
</evidence>
<dbReference type="InterPro" id="IPR002869">
    <property type="entry name" value="Pyrv_flavodox_OxRed_cen"/>
</dbReference>
<evidence type="ECO:0000256" key="2">
    <source>
        <dbReference type="ARBA" id="ARBA00022448"/>
    </source>
</evidence>
<evidence type="ECO:0000256" key="3">
    <source>
        <dbReference type="ARBA" id="ARBA00022485"/>
    </source>
</evidence>
<dbReference type="NCBIfam" id="TIGR02176">
    <property type="entry name" value="pyruv_ox_red"/>
    <property type="match status" value="1"/>
</dbReference>
<dbReference type="FunFam" id="3.40.920.10:FF:000001">
    <property type="entry name" value="Pyruvate:ferredoxin (Flavodoxin) oxidoreductase"/>
    <property type="match status" value="1"/>
</dbReference>
<evidence type="ECO:0000256" key="6">
    <source>
        <dbReference type="ARBA" id="ARBA00023002"/>
    </source>
</evidence>
<accession>U2RQ48</accession>
<dbReference type="InterPro" id="IPR050722">
    <property type="entry name" value="Pyruvate:ferred/Flavod_OxRd"/>
</dbReference>
<proteinExistence type="inferred from homology"/>
<dbReference type="EC" id="1.2.7.1" evidence="11"/>
<dbReference type="SMART" id="SM00890">
    <property type="entry name" value="EKR"/>
    <property type="match status" value="1"/>
</dbReference>
<dbReference type="SUPFAM" id="SSF54862">
    <property type="entry name" value="4Fe-4S ferredoxins"/>
    <property type="match status" value="1"/>
</dbReference>
<evidence type="ECO:0000256" key="4">
    <source>
        <dbReference type="ARBA" id="ARBA00022723"/>
    </source>
</evidence>
<dbReference type="Pfam" id="PF17147">
    <property type="entry name" value="PFOR_II"/>
    <property type="match status" value="1"/>
</dbReference>
<organism evidence="11 12">
    <name type="scientific">Propionibacterium acidifaciens F0233</name>
    <dbReference type="NCBI Taxonomy" id="553198"/>
    <lineage>
        <taxon>Bacteria</taxon>
        <taxon>Bacillati</taxon>
        <taxon>Actinomycetota</taxon>
        <taxon>Actinomycetes</taxon>
        <taxon>Propionibacteriales</taxon>
        <taxon>Propionibacteriaceae</taxon>
        <taxon>Propionibacterium</taxon>
    </lineage>
</organism>
<comment type="caution">
    <text evidence="11">The sequence shown here is derived from an EMBL/GenBank/DDBJ whole genome shotgun (WGS) entry which is preliminary data.</text>
</comment>
<reference evidence="11" key="1">
    <citation type="submission" date="2013-08" db="EMBL/GenBank/DDBJ databases">
        <authorList>
            <person name="Durkin A.S."/>
            <person name="Haft D.R."/>
            <person name="McCorrison J."/>
            <person name="Torralba M."/>
            <person name="Gillis M."/>
            <person name="Haft D.H."/>
            <person name="Methe B."/>
            <person name="Sutton G."/>
            <person name="Nelson K.E."/>
        </authorList>
    </citation>
    <scope>NUCLEOTIDE SEQUENCE [LARGE SCALE GENOMIC DNA]</scope>
    <source>
        <strain evidence="11">F0233</strain>
    </source>
</reference>
<dbReference type="EMBL" id="ACVN02000177">
    <property type="protein sequence ID" value="ERK55678.1"/>
    <property type="molecule type" value="Genomic_DNA"/>
</dbReference>
<dbReference type="Gene3D" id="3.40.50.920">
    <property type="match status" value="1"/>
</dbReference>
<keyword evidence="7" id="KW-0408">Iron</keyword>
<dbReference type="CDD" id="cd07034">
    <property type="entry name" value="TPP_PYR_PFOR_IOR-alpha_like"/>
    <property type="match status" value="1"/>
</dbReference>
<dbReference type="PROSITE" id="PS00198">
    <property type="entry name" value="4FE4S_FER_1"/>
    <property type="match status" value="2"/>
</dbReference>
<dbReference type="GO" id="GO:0022900">
    <property type="term" value="P:electron transport chain"/>
    <property type="evidence" value="ECO:0007669"/>
    <property type="project" value="InterPro"/>
</dbReference>
<dbReference type="AlphaFoldDB" id="U2RQ48"/>
<keyword evidence="4" id="KW-0479">Metal-binding</keyword>
<dbReference type="Gene3D" id="4.10.780.10">
    <property type="entry name" value="Pyruvate-flavodoxin oxidoreductase, EKR domain"/>
    <property type="match status" value="1"/>
</dbReference>
<sequence length="1260" mass="137377">MIAMSTTTKTRGPIPGSSGMPDDNSIPTGEAATATPSPVDVAEGARDAAEDVQETREERDRRNQMICDGNTAASDVAFRINELCSIYPITPSSPMAELADEWSAKARHNIWGQVPRVMEMQSEAGAAGALHGALQGGALSTTFTASQGLLLMIPNMYKIAGELTSTVMHVAARSLATQGLSIFGDHQDVMACRQTGWAMLCSTGVQQCHDNALIAQVATLRSRVPFMHFFDGFRTSHELNTCIQLTDDELRAMVPDSLIRAHRERALSPEHPFIRGTAQNADVYFQGREAGNTYYNAVPGIVQETMDDFAAMTGRQYHLVDYFGAPDAERVIVIMGSGAETVQQTVTKLNEQGERTGLLVVRLYRPFPAAQLVAALPPTVRRIAVLDRTKEPGSNGEPLFLDVAATLSEAYSAGERAELPVVIGGRYGLSSKEFTPGMCAAVFGELAEDKPKRRFTIGITDDVTNLSIPWDDSIDLEDPQTRRAVFYGIGSDGTVGANKNTIKILGHEPGIYAQGYFVYDSKKSGGRTTSHLRFGPDPIRAPYLVTQAGFIGVHHWADLERIDVLAFARRGTTVLINSPYPTEEVWSRLPAPMQRKIIDLDLQVYAIDAGSVARQVGLGNRTNTVLQTCYFTISGVLPAEHAIKAIKDSITATYAKKSMDIVNKNHAAVDAALEHLHRIDVPAEATSTTGYLPPVPDTAPDFVKDVTAAMMTERGETLPVSKIPADGSYPSGTTRFEKRNVSEIIAVWDEENCIQCGNCSFVCPHGVLRAKYYEPGVLDDAPASFQSMPLDAAGLPDARYTLQVFAEDCTGCGLCVEACPVRPLGRPQRKAINLESVLDRTNERANVEFFQTIPHPQRTRVNFGSVRGTQFLEPLFEFSGACPGCGETPYLKLLTQLFGDRAQVANATGCSSIYGGNLPTTPWAKNAEGRGPSWSNSLFEDNAEFGLGMRLAADLHHELACQRLTELRPLIGDDGLVDDLLNASQSFESELRAQADRVEALKSRLAAVAADPAIDDTTRLRVEDLRSVADNLLRRSVWIVGGDGWAYDIGSGGVDHVLASGRDVNVLVLDTEVYSNTGGQASKSTPMGQVAKFATAGKMTNKKDMAMQAVSYGDVYVARVALGADPEQTLKAFREAEAYHGPSLIIAYSHCISHGFNMRLGLEQQYKAVASGHWPLFRYNPETRNVGGNPFLLDSARPRIPLKEYRKAELRFKMLMAKDPAEAERLTAIAQEQVNRRWAEYEEMASRPAEMFAVDARKEV</sequence>
<dbReference type="Pfam" id="PF10371">
    <property type="entry name" value="EKR"/>
    <property type="match status" value="1"/>
</dbReference>
<dbReference type="SUPFAM" id="SSF52922">
    <property type="entry name" value="TK C-terminal domain-like"/>
    <property type="match status" value="1"/>
</dbReference>
<keyword evidence="3" id="KW-0004">4Fe-4S</keyword>
<dbReference type="FunFam" id="3.40.50.970:FF:000012">
    <property type="entry name" value="Pyruvate:ferredoxin (Flavodoxin) oxidoreductase"/>
    <property type="match status" value="1"/>
</dbReference>
<dbReference type="GO" id="GO:0019164">
    <property type="term" value="F:pyruvate synthase activity"/>
    <property type="evidence" value="ECO:0007669"/>
    <property type="project" value="UniProtKB-EC"/>
</dbReference>
<feature type="domain" description="4Fe-4S ferredoxin-type" evidence="10">
    <location>
        <begin position="744"/>
        <end position="773"/>
    </location>
</feature>
<evidence type="ECO:0000313" key="12">
    <source>
        <dbReference type="Proteomes" id="UP000017052"/>
    </source>
</evidence>
<dbReference type="FunFam" id="3.40.50.970:FF:000041">
    <property type="entry name" value="Pyruvate:ferredoxin (Flavodoxin) oxidoreductase"/>
    <property type="match status" value="1"/>
</dbReference>
<dbReference type="Gene3D" id="3.40.50.970">
    <property type="match status" value="2"/>
</dbReference>
<protein>
    <submittedName>
        <fullName evidence="11">Pyruvate synthase</fullName>
        <ecNumber evidence="11">1.2.7.1</ecNumber>
    </submittedName>
</protein>
<dbReference type="Gene3D" id="3.40.920.10">
    <property type="entry name" value="Pyruvate-ferredoxin oxidoreductase, PFOR, domain III"/>
    <property type="match status" value="1"/>
</dbReference>
<dbReference type="InterPro" id="IPR019752">
    <property type="entry name" value="Pyrv/ketoisovalerate_OxRed_cat"/>
</dbReference>
<dbReference type="InterPro" id="IPR017900">
    <property type="entry name" value="4Fe4S_Fe_S_CS"/>
</dbReference>
<dbReference type="InterPro" id="IPR017896">
    <property type="entry name" value="4Fe4S_Fe-S-bd"/>
</dbReference>
<dbReference type="GO" id="GO:0051539">
    <property type="term" value="F:4 iron, 4 sulfur cluster binding"/>
    <property type="evidence" value="ECO:0007669"/>
    <property type="project" value="UniProtKB-KW"/>
</dbReference>
<feature type="domain" description="4Fe-4S ferredoxin-type" evidence="10">
    <location>
        <begin position="800"/>
        <end position="829"/>
    </location>
</feature>
<feature type="compositionally biased region" description="Polar residues" evidence="9">
    <location>
        <begin position="1"/>
        <end position="10"/>
    </location>
</feature>
<dbReference type="InterPro" id="IPR009014">
    <property type="entry name" value="Transketo_C/PFOR_II"/>
</dbReference>
<gene>
    <name evidence="11" type="primary">nifJ_2</name>
    <name evidence="11" type="ORF">HMPREF0682_1685</name>
</gene>
<dbReference type="InterPro" id="IPR011895">
    <property type="entry name" value="Pyrv_flavodox_OxRed"/>
</dbReference>
<evidence type="ECO:0000256" key="5">
    <source>
        <dbReference type="ARBA" id="ARBA00022982"/>
    </source>
</evidence>
<dbReference type="PANTHER" id="PTHR32154:SF0">
    <property type="entry name" value="PYRUVATE-FLAVODOXIN OXIDOREDUCTASE-RELATED"/>
    <property type="match status" value="1"/>
</dbReference>
<dbReference type="Pfam" id="PF12838">
    <property type="entry name" value="Fer4_7"/>
    <property type="match status" value="1"/>
</dbReference>
<dbReference type="InterPro" id="IPR002880">
    <property type="entry name" value="Pyrv_Fd/Flavodoxin_OxRdtase_N"/>
</dbReference>
<evidence type="ECO:0000259" key="10">
    <source>
        <dbReference type="PROSITE" id="PS51379"/>
    </source>
</evidence>
<keyword evidence="8" id="KW-0411">Iron-sulfur</keyword>
<dbReference type="GO" id="GO:0005506">
    <property type="term" value="F:iron ion binding"/>
    <property type="evidence" value="ECO:0007669"/>
    <property type="project" value="InterPro"/>
</dbReference>
<keyword evidence="5" id="KW-0249">Electron transport</keyword>
<name>U2RQ48_9ACTN</name>
<dbReference type="Pfam" id="PF01855">
    <property type="entry name" value="POR_N"/>
    <property type="match status" value="1"/>
</dbReference>
<dbReference type="GO" id="GO:0000287">
    <property type="term" value="F:magnesium ion binding"/>
    <property type="evidence" value="ECO:0007669"/>
    <property type="project" value="UniProtKB-ARBA"/>
</dbReference>
<keyword evidence="6 11" id="KW-0560">Oxidoreductase</keyword>
<dbReference type="Pfam" id="PF01558">
    <property type="entry name" value="POR"/>
    <property type="match status" value="1"/>
</dbReference>
<dbReference type="CDD" id="cd03377">
    <property type="entry name" value="TPP_PFOR_PNO"/>
    <property type="match status" value="1"/>
</dbReference>
<keyword evidence="11" id="KW-0670">Pyruvate</keyword>
<dbReference type="Pfam" id="PF02775">
    <property type="entry name" value="TPP_enzyme_C"/>
    <property type="match status" value="1"/>
</dbReference>
<dbReference type="PANTHER" id="PTHR32154">
    <property type="entry name" value="PYRUVATE-FLAVODOXIN OXIDOREDUCTASE-RELATED"/>
    <property type="match status" value="1"/>
</dbReference>
<keyword evidence="12" id="KW-1185">Reference proteome</keyword>
<dbReference type="InterPro" id="IPR029061">
    <property type="entry name" value="THDP-binding"/>
</dbReference>
<dbReference type="SUPFAM" id="SSF52518">
    <property type="entry name" value="Thiamin diphosphate-binding fold (THDP-binding)"/>
    <property type="match status" value="2"/>
</dbReference>
<dbReference type="InterPro" id="IPR019456">
    <property type="entry name" value="Pyrv-flavodox_OxRtase_EKR"/>
</dbReference>
<evidence type="ECO:0000256" key="9">
    <source>
        <dbReference type="SAM" id="MobiDB-lite"/>
    </source>
</evidence>
<keyword evidence="2" id="KW-0813">Transport</keyword>
<dbReference type="Proteomes" id="UP000017052">
    <property type="component" value="Unassembled WGS sequence"/>
</dbReference>
<dbReference type="InterPro" id="IPR037112">
    <property type="entry name" value="Pyrv-flavodox_OxR_EKR_sf"/>
</dbReference>
<dbReference type="GO" id="GO:0006979">
    <property type="term" value="P:response to oxidative stress"/>
    <property type="evidence" value="ECO:0007669"/>
    <property type="project" value="TreeGrafter"/>
</dbReference>
<feature type="region of interest" description="Disordered" evidence="9">
    <location>
        <begin position="1"/>
        <end position="66"/>
    </location>
</feature>
<evidence type="ECO:0000256" key="8">
    <source>
        <dbReference type="ARBA" id="ARBA00023014"/>
    </source>
</evidence>
<dbReference type="FunFam" id="3.40.50.920:FF:000007">
    <property type="entry name" value="Pyruvate:ferredoxin (Flavodoxin) oxidoreductase"/>
    <property type="match status" value="1"/>
</dbReference>
<dbReference type="InterPro" id="IPR033412">
    <property type="entry name" value="PFOR_II"/>
</dbReference>
<feature type="compositionally biased region" description="Basic and acidic residues" evidence="9">
    <location>
        <begin position="43"/>
        <end position="63"/>
    </location>
</feature>
<dbReference type="PROSITE" id="PS51379">
    <property type="entry name" value="4FE4S_FER_2"/>
    <property type="match status" value="2"/>
</dbReference>
<evidence type="ECO:0000256" key="7">
    <source>
        <dbReference type="ARBA" id="ARBA00023004"/>
    </source>
</evidence>